<dbReference type="InterPro" id="IPR050570">
    <property type="entry name" value="Cell_wall_metabolism_enzyme"/>
</dbReference>
<reference evidence="3" key="1">
    <citation type="submission" date="2020-10" db="EMBL/GenBank/DDBJ databases">
        <title>Phylogeny of dyella-like bacteria.</title>
        <authorList>
            <person name="Fu J."/>
        </authorList>
    </citation>
    <scope>NUCLEOTIDE SEQUENCE</scope>
    <source>
        <strain evidence="3">DHOC52</strain>
    </source>
</reference>
<dbReference type="Proteomes" id="UP001430149">
    <property type="component" value="Unassembled WGS sequence"/>
</dbReference>
<dbReference type="InterPro" id="IPR011055">
    <property type="entry name" value="Dup_hybrid_motif"/>
</dbReference>
<feature type="signal peptide" evidence="1">
    <location>
        <begin position="1"/>
        <end position="21"/>
    </location>
</feature>
<protein>
    <submittedName>
        <fullName evidence="3">M23 family metallopeptidase</fullName>
    </submittedName>
</protein>
<dbReference type="InterPro" id="IPR016047">
    <property type="entry name" value="M23ase_b-sheet_dom"/>
</dbReference>
<name>A0ABS2JYI6_9GAMM</name>
<accession>A0ABS2JYI6</accession>
<keyword evidence="1" id="KW-0732">Signal</keyword>
<dbReference type="SUPFAM" id="SSF51261">
    <property type="entry name" value="Duplicated hybrid motif"/>
    <property type="match status" value="1"/>
</dbReference>
<evidence type="ECO:0000256" key="1">
    <source>
        <dbReference type="SAM" id="SignalP"/>
    </source>
</evidence>
<dbReference type="Pfam" id="PF01551">
    <property type="entry name" value="Peptidase_M23"/>
    <property type="match status" value="1"/>
</dbReference>
<dbReference type="PANTHER" id="PTHR21666">
    <property type="entry name" value="PEPTIDASE-RELATED"/>
    <property type="match status" value="1"/>
</dbReference>
<feature type="domain" description="M23ase beta-sheet core" evidence="2">
    <location>
        <begin position="300"/>
        <end position="396"/>
    </location>
</feature>
<dbReference type="Gene3D" id="2.70.70.10">
    <property type="entry name" value="Glucose Permease (Domain IIA)"/>
    <property type="match status" value="1"/>
</dbReference>
<comment type="caution">
    <text evidence="3">The sequence shown here is derived from an EMBL/GenBank/DDBJ whole genome shotgun (WGS) entry which is preliminary data.</text>
</comment>
<dbReference type="PANTHER" id="PTHR21666:SF270">
    <property type="entry name" value="MUREIN HYDROLASE ACTIVATOR ENVC"/>
    <property type="match status" value="1"/>
</dbReference>
<dbReference type="EMBL" id="JADIKE010000020">
    <property type="protein sequence ID" value="MBM7124053.1"/>
    <property type="molecule type" value="Genomic_DNA"/>
</dbReference>
<evidence type="ECO:0000313" key="3">
    <source>
        <dbReference type="EMBL" id="MBM7124053.1"/>
    </source>
</evidence>
<evidence type="ECO:0000259" key="2">
    <source>
        <dbReference type="Pfam" id="PF01551"/>
    </source>
</evidence>
<keyword evidence="4" id="KW-1185">Reference proteome</keyword>
<organism evidence="3 4">
    <name type="scientific">Dyella flava</name>
    <dbReference type="NCBI Taxonomy" id="1920170"/>
    <lineage>
        <taxon>Bacteria</taxon>
        <taxon>Pseudomonadati</taxon>
        <taxon>Pseudomonadota</taxon>
        <taxon>Gammaproteobacteria</taxon>
        <taxon>Lysobacterales</taxon>
        <taxon>Rhodanobacteraceae</taxon>
        <taxon>Dyella</taxon>
    </lineage>
</organism>
<sequence length="427" mass="46475">MKRRVSLVVMPIVFCSLTATAKPPSRPCVMHRETVQQGDSAPTLAQQAGVDASQYANWAKHASPRVLQSLQRMRPGDRFEVCVSTRTSAGNAIYNLAVVRDKQGRLAAEQAATQTPSESIASLSSVTGDVLLSPSLSHVTGDALLSPAPHPSTHTPQQPVATLAAVNPHAPNGWIIRLLPPGMPLSKALSQSLGHRPVVDAIVAYAKHVWNMPERIPSKGQYTVAIRPSESGHELAYFQFEDRGRTQKVYHYVDDAGHDYVVSSHGRGFEVLKPMPPVHDARMSSGWGWRIQPVLGGNEFHQGVDYAAPKGTPVRAAMDGVVALSEWRGEYGRVVEVKHAHDLATRYGHLSSFAASIHPGVHVHRGEIIGYVGSTGLSTGPHLYYEVWDHGVRVNPLTHTQWTVVASLDAQERRSLMNYIDDAKAAP</sequence>
<evidence type="ECO:0000313" key="4">
    <source>
        <dbReference type="Proteomes" id="UP001430149"/>
    </source>
</evidence>
<dbReference type="RefSeq" id="WP_204678935.1">
    <property type="nucleotide sequence ID" value="NZ_BSNR01000022.1"/>
</dbReference>
<feature type="chain" id="PRO_5045677244" evidence="1">
    <location>
        <begin position="22"/>
        <end position="427"/>
    </location>
</feature>
<dbReference type="CDD" id="cd12797">
    <property type="entry name" value="M23_peptidase"/>
    <property type="match status" value="1"/>
</dbReference>
<gene>
    <name evidence="3" type="ORF">ISP19_01560</name>
</gene>
<proteinExistence type="predicted"/>